<evidence type="ECO:0008006" key="3">
    <source>
        <dbReference type="Google" id="ProtNLM"/>
    </source>
</evidence>
<reference evidence="1" key="1">
    <citation type="journal article" date="2021" name="Genome Biol. Evol.">
        <title>A High-Quality Reference Genome for a Parasitic Bivalve with Doubly Uniparental Inheritance (Bivalvia: Unionida).</title>
        <authorList>
            <person name="Smith C.H."/>
        </authorList>
    </citation>
    <scope>NUCLEOTIDE SEQUENCE</scope>
    <source>
        <strain evidence="1">CHS0354</strain>
    </source>
</reference>
<dbReference type="Proteomes" id="UP001195483">
    <property type="component" value="Unassembled WGS sequence"/>
</dbReference>
<dbReference type="SUPFAM" id="SSF48403">
    <property type="entry name" value="Ankyrin repeat"/>
    <property type="match status" value="1"/>
</dbReference>
<gene>
    <name evidence="1" type="ORF">CHS0354_016370</name>
</gene>
<reference evidence="1" key="3">
    <citation type="submission" date="2023-05" db="EMBL/GenBank/DDBJ databases">
        <authorList>
            <person name="Smith C.H."/>
        </authorList>
    </citation>
    <scope>NUCLEOTIDE SEQUENCE</scope>
    <source>
        <strain evidence="1">CHS0354</strain>
        <tissue evidence="1">Mantle</tissue>
    </source>
</reference>
<dbReference type="EMBL" id="JAEAOA010001012">
    <property type="protein sequence ID" value="KAK3599112.1"/>
    <property type="molecule type" value="Genomic_DNA"/>
</dbReference>
<protein>
    <recommendedName>
        <fullName evidence="3">Ankyrin repeat protein</fullName>
    </recommendedName>
</protein>
<evidence type="ECO:0000313" key="2">
    <source>
        <dbReference type="Proteomes" id="UP001195483"/>
    </source>
</evidence>
<comment type="caution">
    <text evidence="1">The sequence shown here is derived from an EMBL/GenBank/DDBJ whole genome shotgun (WGS) entry which is preliminary data.</text>
</comment>
<keyword evidence="2" id="KW-1185">Reference proteome</keyword>
<dbReference type="AlphaFoldDB" id="A0AAE0SW19"/>
<name>A0AAE0SW19_9BIVA</name>
<sequence length="272" mass="31285">MQHKYDVCDLLFQEGFSLTMKNFLDMVSSVSFDYIKKTIQDMKETNNWNPKCDDASKALETAYCLHKYDVYGLLVQEGVSFTMHNLPHVVERVSYDNILKTVQNIKDNGYWDPKCDDASKALENAYSRQMYDVCDLLDQEGVSLTMNNLPCVVERVSFKKISLTIQNMKDNNNWDPGCDHACEALENALSQDMYDVCDLLFQEGVSLTMENLPQVVDSGSFEYIRKAVQNMKESDNWDPKCDDASEAFDNAYIYERYDVCDLLVQEGVLQTK</sequence>
<reference evidence="1" key="2">
    <citation type="journal article" date="2021" name="Genome Biol. Evol.">
        <title>Developing a high-quality reference genome for a parasitic bivalve with doubly uniparental inheritance (Bivalvia: Unionida).</title>
        <authorList>
            <person name="Smith C.H."/>
        </authorList>
    </citation>
    <scope>NUCLEOTIDE SEQUENCE</scope>
    <source>
        <strain evidence="1">CHS0354</strain>
        <tissue evidence="1">Mantle</tissue>
    </source>
</reference>
<dbReference type="InterPro" id="IPR036770">
    <property type="entry name" value="Ankyrin_rpt-contain_sf"/>
</dbReference>
<evidence type="ECO:0000313" key="1">
    <source>
        <dbReference type="EMBL" id="KAK3599112.1"/>
    </source>
</evidence>
<organism evidence="1 2">
    <name type="scientific">Potamilus streckersoni</name>
    <dbReference type="NCBI Taxonomy" id="2493646"/>
    <lineage>
        <taxon>Eukaryota</taxon>
        <taxon>Metazoa</taxon>
        <taxon>Spiralia</taxon>
        <taxon>Lophotrochozoa</taxon>
        <taxon>Mollusca</taxon>
        <taxon>Bivalvia</taxon>
        <taxon>Autobranchia</taxon>
        <taxon>Heteroconchia</taxon>
        <taxon>Palaeoheterodonta</taxon>
        <taxon>Unionida</taxon>
        <taxon>Unionoidea</taxon>
        <taxon>Unionidae</taxon>
        <taxon>Ambleminae</taxon>
        <taxon>Lampsilini</taxon>
        <taxon>Potamilus</taxon>
    </lineage>
</organism>
<proteinExistence type="predicted"/>
<accession>A0AAE0SW19</accession>